<evidence type="ECO:0000313" key="3">
    <source>
        <dbReference type="EMBL" id="MDM5262626.1"/>
    </source>
</evidence>
<dbReference type="InterPro" id="IPR028098">
    <property type="entry name" value="Glyco_trans_4-like_N"/>
</dbReference>
<dbReference type="EMBL" id="JAQIBC010000001">
    <property type="protein sequence ID" value="MDM5262626.1"/>
    <property type="molecule type" value="Genomic_DNA"/>
</dbReference>
<accession>A0ABT7QNK8</accession>
<organism evidence="3 4">
    <name type="scientific">Sulfurovum xiamenensis</name>
    <dbReference type="NCBI Taxonomy" id="3019066"/>
    <lineage>
        <taxon>Bacteria</taxon>
        <taxon>Pseudomonadati</taxon>
        <taxon>Campylobacterota</taxon>
        <taxon>Epsilonproteobacteria</taxon>
        <taxon>Campylobacterales</taxon>
        <taxon>Sulfurovaceae</taxon>
        <taxon>Sulfurovum</taxon>
    </lineage>
</organism>
<dbReference type="CDD" id="cd03808">
    <property type="entry name" value="GT4_CapM-like"/>
    <property type="match status" value="1"/>
</dbReference>
<dbReference type="PANTHER" id="PTHR12526:SF638">
    <property type="entry name" value="SPORE COAT PROTEIN SA"/>
    <property type="match status" value="1"/>
</dbReference>
<dbReference type="Pfam" id="PF13477">
    <property type="entry name" value="Glyco_trans_4_2"/>
    <property type="match status" value="1"/>
</dbReference>
<keyword evidence="4" id="KW-1185">Reference proteome</keyword>
<reference evidence="3" key="1">
    <citation type="submission" date="2023-01" db="EMBL/GenBank/DDBJ databases">
        <title>Sulfurovum sp. XTW-4 genome assembly.</title>
        <authorList>
            <person name="Wang J."/>
        </authorList>
    </citation>
    <scope>NUCLEOTIDE SEQUENCE</scope>
    <source>
        <strain evidence="3">XTW-4</strain>
    </source>
</reference>
<protein>
    <submittedName>
        <fullName evidence="3">Glycosyltransferase family 4 protein</fullName>
    </submittedName>
</protein>
<feature type="domain" description="Glycosyltransferase subfamily 4-like N-terminal" evidence="2">
    <location>
        <begin position="9"/>
        <end position="145"/>
    </location>
</feature>
<name>A0ABT7QNK8_9BACT</name>
<dbReference type="PANTHER" id="PTHR12526">
    <property type="entry name" value="GLYCOSYLTRANSFERASE"/>
    <property type="match status" value="1"/>
</dbReference>
<dbReference type="Pfam" id="PF00534">
    <property type="entry name" value="Glycos_transf_1"/>
    <property type="match status" value="1"/>
</dbReference>
<proteinExistence type="predicted"/>
<dbReference type="InterPro" id="IPR001296">
    <property type="entry name" value="Glyco_trans_1"/>
</dbReference>
<evidence type="ECO:0000259" key="1">
    <source>
        <dbReference type="Pfam" id="PF00534"/>
    </source>
</evidence>
<dbReference type="Proteomes" id="UP001169066">
    <property type="component" value="Unassembled WGS sequence"/>
</dbReference>
<dbReference type="Gene3D" id="3.40.50.2000">
    <property type="entry name" value="Glycogen Phosphorylase B"/>
    <property type="match status" value="2"/>
</dbReference>
<evidence type="ECO:0000259" key="2">
    <source>
        <dbReference type="Pfam" id="PF13477"/>
    </source>
</evidence>
<evidence type="ECO:0000313" key="4">
    <source>
        <dbReference type="Proteomes" id="UP001169066"/>
    </source>
</evidence>
<feature type="domain" description="Glycosyl transferase family 1" evidence="1">
    <location>
        <begin position="194"/>
        <end position="354"/>
    </location>
</feature>
<gene>
    <name evidence="3" type="ORF">PF327_00215</name>
</gene>
<dbReference type="SUPFAM" id="SSF53756">
    <property type="entry name" value="UDP-Glycosyltransferase/glycogen phosphorylase"/>
    <property type="match status" value="1"/>
</dbReference>
<comment type="caution">
    <text evidence="3">The sequence shown here is derived from an EMBL/GenBank/DDBJ whole genome shotgun (WGS) entry which is preliminary data.</text>
</comment>
<dbReference type="RefSeq" id="WP_289400800.1">
    <property type="nucleotide sequence ID" value="NZ_JAQIBC010000001.1"/>
</dbReference>
<sequence>MHDPNKKTIAIVINTSWNIFNFRMGLLKALKEEGYNIVAIAPYDFHTEKLIEYGFEYHDINMNNKGTNPIEEFRLFREFYSVYKEVNPDLLLQYTIKPNVYGSLAASLLDIPVISNISGLGTVFLNKKPSSIIARLLYKLALHRKAPKKVFFQNQNDRALFIKSKLVKKKKTDILPGSGIDIEKFKPLEREVRRAKSLHFLFIARLIRDKGLGEYVEAARMLKSKYPEAVFNILGTYYPGNPTAVTHDEIEMWEAEGIIHHLGATDEVSAVIAEHDCVVLPSYREGLSRVLLEGASMAKPIVTTNVPGCKNVVDDDITGYLCNVKDADSLAQQMEKVLLLSEDERSEMGQRGREKVIAEFDERIIIEKYQKAIRTIFS</sequence>